<evidence type="ECO:0000313" key="3">
    <source>
        <dbReference type="EMBL" id="MBI4727572.1"/>
    </source>
</evidence>
<proteinExistence type="predicted"/>
<feature type="domain" description="DDH" evidence="1">
    <location>
        <begin position="16"/>
        <end position="156"/>
    </location>
</feature>
<evidence type="ECO:0000259" key="1">
    <source>
        <dbReference type="Pfam" id="PF01368"/>
    </source>
</evidence>
<dbReference type="Proteomes" id="UP000736328">
    <property type="component" value="Unassembled WGS sequence"/>
</dbReference>
<dbReference type="Pfam" id="PF02272">
    <property type="entry name" value="DHHA1"/>
    <property type="match status" value="1"/>
</dbReference>
<evidence type="ECO:0000313" key="4">
    <source>
        <dbReference type="Proteomes" id="UP000736328"/>
    </source>
</evidence>
<dbReference type="PANTHER" id="PTHR47618">
    <property type="entry name" value="BIFUNCTIONAL OLIGORIBONUCLEASE AND PAP PHOSPHATASE NRNA"/>
    <property type="match status" value="1"/>
</dbReference>
<dbReference type="GO" id="GO:0003676">
    <property type="term" value="F:nucleic acid binding"/>
    <property type="evidence" value="ECO:0007669"/>
    <property type="project" value="InterPro"/>
</dbReference>
<dbReference type="InterPro" id="IPR038763">
    <property type="entry name" value="DHH_sf"/>
</dbReference>
<evidence type="ECO:0000259" key="2">
    <source>
        <dbReference type="Pfam" id="PF02272"/>
    </source>
</evidence>
<dbReference type="PANTHER" id="PTHR47618:SF1">
    <property type="entry name" value="BIFUNCTIONAL OLIGORIBONUCLEASE AND PAP PHOSPHATASE NRNA"/>
    <property type="match status" value="1"/>
</dbReference>
<reference evidence="3" key="1">
    <citation type="submission" date="2020-07" db="EMBL/GenBank/DDBJ databases">
        <title>Huge and variable diversity of episymbiotic CPR bacteria and DPANN archaea in groundwater ecosystems.</title>
        <authorList>
            <person name="He C.Y."/>
            <person name="Keren R."/>
            <person name="Whittaker M."/>
            <person name="Farag I.F."/>
            <person name="Doudna J."/>
            <person name="Cate J.H.D."/>
            <person name="Banfield J.F."/>
        </authorList>
    </citation>
    <scope>NUCLEOTIDE SEQUENCE</scope>
    <source>
        <strain evidence="3">NC_groundwater_1520_Pr4_B-0.1um_53_5</strain>
    </source>
</reference>
<dbReference type="Gene3D" id="3.90.1640.10">
    <property type="entry name" value="inorganic pyrophosphatase (n-terminal core)"/>
    <property type="match status" value="1"/>
</dbReference>
<sequence length="319" mass="34922">MAINDVSEALVRHRRFLLTSHYNPDGDNIASQLALASILKSLNKQVAIVNQDPVPGRYRFLPGWESIKNEIVPQNASCAVVLDCANIDRIGKAADIITPATMEIINIDHHVSNNLYGHFHYVDSEASSTCELVFRLAQKLRVKPTPEQAQIILTGMMADTGGFRYSSTSADTLRAAGLLSDYGAKIGDVAEQLYYQQPLNQLKILGELLSRLKTGAKGRLAYMALTQDLIKKYQFDLSESEEFVKYALAVKGAEVAILFKEQGNGIIRVSFRAKGRVDVNQLASKFGGGGHVSAAGARLNTRLDDAVQKVVQMAEAELN</sequence>
<dbReference type="SUPFAM" id="SSF64182">
    <property type="entry name" value="DHH phosphoesterases"/>
    <property type="match status" value="1"/>
</dbReference>
<feature type="domain" description="DHHA1" evidence="2">
    <location>
        <begin position="233"/>
        <end position="316"/>
    </location>
</feature>
<dbReference type="InterPro" id="IPR003156">
    <property type="entry name" value="DHHA1_dom"/>
</dbReference>
<name>A0A933ID13_UNCT6</name>
<protein>
    <submittedName>
        <fullName evidence="3">Bifunctional oligoribonuclease/PAP phosphatase NrnA</fullName>
    </submittedName>
</protein>
<organism evidence="3 4">
    <name type="scientific">candidate division TA06 bacterium</name>
    <dbReference type="NCBI Taxonomy" id="2250710"/>
    <lineage>
        <taxon>Bacteria</taxon>
        <taxon>Bacteria division TA06</taxon>
    </lineage>
</organism>
<comment type="caution">
    <text evidence="3">The sequence shown here is derived from an EMBL/GenBank/DDBJ whole genome shotgun (WGS) entry which is preliminary data.</text>
</comment>
<dbReference type="Gene3D" id="3.10.310.30">
    <property type="match status" value="1"/>
</dbReference>
<dbReference type="EMBL" id="JACQXR010000138">
    <property type="protein sequence ID" value="MBI4727572.1"/>
    <property type="molecule type" value="Genomic_DNA"/>
</dbReference>
<dbReference type="InterPro" id="IPR001667">
    <property type="entry name" value="DDH_dom"/>
</dbReference>
<dbReference type="Pfam" id="PF01368">
    <property type="entry name" value="DHH"/>
    <property type="match status" value="1"/>
</dbReference>
<dbReference type="InterPro" id="IPR051319">
    <property type="entry name" value="Oligoribo/pAp-PDE_c-di-AMP_PDE"/>
</dbReference>
<accession>A0A933ID13</accession>
<dbReference type="AlphaFoldDB" id="A0A933ID13"/>
<gene>
    <name evidence="3" type="ORF">HY768_10225</name>
</gene>